<gene>
    <name evidence="2" type="ORF">J2045_003422</name>
</gene>
<accession>A0ABU0GAJ4</accession>
<feature type="region of interest" description="Disordered" evidence="1">
    <location>
        <begin position="1"/>
        <end position="21"/>
    </location>
</feature>
<dbReference type="RefSeq" id="WP_307374862.1">
    <property type="nucleotide sequence ID" value="NZ_JAUSUW010000010.1"/>
</dbReference>
<evidence type="ECO:0000313" key="2">
    <source>
        <dbReference type="EMBL" id="MDQ0422374.1"/>
    </source>
</evidence>
<organism evidence="2 3">
    <name type="scientific">Peteryoungia aggregata LMG 23059</name>
    <dbReference type="NCBI Taxonomy" id="1368425"/>
    <lineage>
        <taxon>Bacteria</taxon>
        <taxon>Pseudomonadati</taxon>
        <taxon>Pseudomonadota</taxon>
        <taxon>Alphaproteobacteria</taxon>
        <taxon>Hyphomicrobiales</taxon>
        <taxon>Rhizobiaceae</taxon>
        <taxon>Peteryoungia</taxon>
    </lineage>
</organism>
<protein>
    <submittedName>
        <fullName evidence="2">Uncharacterized protein</fullName>
    </submittedName>
</protein>
<name>A0ABU0GAJ4_9HYPH</name>
<comment type="caution">
    <text evidence="2">The sequence shown here is derived from an EMBL/GenBank/DDBJ whole genome shotgun (WGS) entry which is preliminary data.</text>
</comment>
<dbReference type="Proteomes" id="UP001238496">
    <property type="component" value="Unassembled WGS sequence"/>
</dbReference>
<sequence length="157" mass="17043">MNLPKAQPDKPGPSISGQWTEVSPNTLCMTQHIGTLTVAEGREWEISVSLNGMVVFVETDLSYSADVRPHHGGATDNRRFMMNALPLVKELAACLLSPPEATPAPQPNVAGYGLFDEMGKMLAWTDEKGFAQAKWDPDRVRPLFAGSPAPQPREAGE</sequence>
<keyword evidence="3" id="KW-1185">Reference proteome</keyword>
<evidence type="ECO:0000313" key="3">
    <source>
        <dbReference type="Proteomes" id="UP001238496"/>
    </source>
</evidence>
<evidence type="ECO:0000256" key="1">
    <source>
        <dbReference type="SAM" id="MobiDB-lite"/>
    </source>
</evidence>
<reference evidence="2 3" key="1">
    <citation type="submission" date="2023-07" db="EMBL/GenBank/DDBJ databases">
        <title>Genomic Encyclopedia of Type Strains, Phase IV (KMG-IV): sequencing the most valuable type-strain genomes for metagenomic binning, comparative biology and taxonomic classification.</title>
        <authorList>
            <person name="Goeker M."/>
        </authorList>
    </citation>
    <scope>NUCLEOTIDE SEQUENCE [LARGE SCALE GENOMIC DNA]</scope>
    <source>
        <strain evidence="2 3">DSM 1111</strain>
    </source>
</reference>
<dbReference type="EMBL" id="JAUSUW010000010">
    <property type="protein sequence ID" value="MDQ0422374.1"/>
    <property type="molecule type" value="Genomic_DNA"/>
</dbReference>
<proteinExistence type="predicted"/>